<dbReference type="GO" id="GO:0030424">
    <property type="term" value="C:axon"/>
    <property type="evidence" value="ECO:0007669"/>
    <property type="project" value="TreeGrafter"/>
</dbReference>
<proteinExistence type="predicted"/>
<dbReference type="GO" id="GO:0030425">
    <property type="term" value="C:dendrite"/>
    <property type="evidence" value="ECO:0007669"/>
    <property type="project" value="TreeGrafter"/>
</dbReference>
<sequence length="2265" mass="259485">MSFSHDLQLFFDNKYHAIYTDVNNQKPANPEFLNSTVNSFGWHPSKNILCIVDNNGITYFDASVIPVGISETYPHIPFSALQSLFSPYLLGFDSPKDMRIIEVFGNGFICRCRESQIFSVRNDKDVPLEIAWNLQVTAKSLLYKTDKFLFFFVPESKTLNVCNLITGSIEHYIEFDKELKKETVFLYLSVCCDDSLLALAGKDSVFVMYQPLKSRKSMKFDRIIQKKSFLVESLRPHERLLTVLFNSEVLSARLYRIYDVDRNLLLYETQIDKLSIVVYPGLSDYPDVIYKKESFRVLGVTGEKEGFVLDRILNLSENEGIKCIDFLRKWSPQPLPVAFLKKAIKSEKFVFLKKFLDLRYALEEFCRFVQTEDDSRLNQEKLHISELLEVLHDSIRVNFENFNKQAFNASLANSSLESVSQALDKIIYLHQELSIPRHLVSPFTKLQCDFISILLDFSFDIEVLAQKSQEYLAKISRRRGSTSQSSTRSQTPELYLGQQRIEKWRTLTANDIIDDVLISDLIALGAVFLKKEREVILTFDGFKDYGLRFIRGLIRESKDFELIQNIAKAIHIDLEPVVRHCFLKADSRRKREFPFECLKKLSGGMNVLKMFETSLAIVNQLEIVFNNFPGNDLTIARKFFKKGEITVEQLKKLKRHELDELVTELFCSSKDPCLLKCIQPEVLWRFLIKRNSVSDLKSWAKEYALSVNSELNNSLREFPDWPLTPSMIEEVLLLPENFREDLMNELAKYGIFTQVEMNDVKLLLKRLEKTESLAQIESLLTLPTAVATPDEFHRLYVCYCVQNSSEKGLTDHMKRYSLSSEEVESYVKDADIIQPEWFIEFLKLKRGEEFPENPLFCYNALVVHLQREAKSRAIDLNDLLKEKPMEVVGLYLLEDVCNPSSSVVNERLLDRAIEEIPILRTARSRAATPTLNDCNLYDLLKSATAIDLEKSFTWRVENRYAKVETDSYPYASDPQLGKDYGVRPNLDYIYYLRSGRPTFAFLKFLTDCNKASKKMEGSMISTVCSVAHLTALKNHQHPSLVQSCIAFLDMLGKDTIPLRCSILVLQVSYAYILENCKEKGGKRIQTKKEIDEEFNSYSEKLAKKDLETAKILYSIFEEALDYQLKNNDENDDFANILLEWNILTRFCEFYCVLQSSSLIEGLLKRKQLVRLCLTVQYLDYDKISLIKAVNIHENSTQYYFTQVLRMTEKLILLSESDRKRVKRRLYSDGLNNEVVLDPVLIPSPPLSFFEVLREAEQSEDSAVFLCNQAVRYGNEIFAILASGFEGFTFSCCISSAIQSLLQLEGFSNKNLGIEEMKTLLSTAVHRGYSAWLAELMETLLPEHPLAYLLDWLSFFFEDSFNHDESLVRYKVFHSSLLNMTYDALLNIEPELVSPEWLHSLCSMLVKKFVCSPLLVGQILLRAFEVLEEVDFSSFSEGSDYSKVHRILKIVSENGNISFNLSALIETHSEGYIKETIHLVDSLIAVKHYEGAVDIAKITGQSAERVYFSQIYEGYSNFSGAAVEKRIAYWKRSESQIYMWNLNFNAAAAFFAAQTQNKEAAEAFSLLTIGLRFKNKTGVAGDLENELWKTWLHARKDGDAISLKEVYGLIFKEGPPTRKECELLRNMAPVGMMPENCEDHVQELIDSLLNEEVLRGALKVECNFAIRKNKNLEMIVTAISVLDKSVEIEGAVTTLSQELSVSNSSEIKNEERLLANDLELIISKEATPMTNKYIAFFHQIEEALDSGQVLMSRIRELFCLTLILGKSYMDLIENYEPLSILKEILCKSGFTLMDRLKLATCWIHATKLDNDIVVKTVVEDLKEAILRLYDSDWSAEEDMKRLSFSLLQSMCSHWTSLCNPPSSLGEAMLAEGMKSDSEKETKDDKELAMSIEYCILAHTAFSQSCDIQGIGRVLRRAKVLTNTLTRLAKWSLMVRLLTGIQRYSEMSYVFNILYNHEQFEYLLGKGMDRQPQFKMALIHFLKKNCELNKTELFRLVALNFHLYDEVALLWEEEAIQGLRNLMNKAAGPEILAAKSSPKVSASDLQLFQKTYKSTSSKHLNFDQSSRKSFVVQQDTKKILQSIMESFSHAAEFYIQADMLHKARECTFKAQEIAVQIAVNGDAKPGEAVHRVFGLSAVELTNLAATTDLSCSAMKLLIETNENSVDLSSILWRRYVIDGNGAWLNLALNERHFLASSILEDMIESHEVSTLSIESKERLKKIITMADDVATVYNLATKLQFSEILSKLKGDHESPFVKDVCLNLNRI</sequence>
<dbReference type="GO" id="GO:0007268">
    <property type="term" value="P:chemical synaptic transmission"/>
    <property type="evidence" value="ECO:0007669"/>
    <property type="project" value="TreeGrafter"/>
</dbReference>
<dbReference type="InterPro" id="IPR028107">
    <property type="entry name" value="Spatacsin_C_dom"/>
</dbReference>
<dbReference type="GO" id="GO:0045202">
    <property type="term" value="C:synapse"/>
    <property type="evidence" value="ECO:0007669"/>
    <property type="project" value="TreeGrafter"/>
</dbReference>
<keyword evidence="3" id="KW-1185">Reference proteome</keyword>
<accession>A0AA88HRH9</accession>
<dbReference type="PANTHER" id="PTHR13650:SF0">
    <property type="entry name" value="SPATACSIN"/>
    <property type="match status" value="1"/>
</dbReference>
<dbReference type="Proteomes" id="UP001187531">
    <property type="component" value="Unassembled WGS sequence"/>
</dbReference>
<reference evidence="2" key="1">
    <citation type="submission" date="2023-07" db="EMBL/GenBank/DDBJ databases">
        <title>Chromosome-level genome assembly of Artemia franciscana.</title>
        <authorList>
            <person name="Jo E."/>
        </authorList>
    </citation>
    <scope>NUCLEOTIDE SEQUENCE</scope>
    <source>
        <tissue evidence="2">Whole body</tissue>
    </source>
</reference>
<name>A0AA88HRH9_ARTSF</name>
<gene>
    <name evidence="2" type="ORF">QYM36_011875</name>
</gene>
<organism evidence="2 3">
    <name type="scientific">Artemia franciscana</name>
    <name type="common">Brine shrimp</name>
    <name type="synonym">Artemia sanfranciscana</name>
    <dbReference type="NCBI Taxonomy" id="6661"/>
    <lineage>
        <taxon>Eukaryota</taxon>
        <taxon>Metazoa</taxon>
        <taxon>Ecdysozoa</taxon>
        <taxon>Arthropoda</taxon>
        <taxon>Crustacea</taxon>
        <taxon>Branchiopoda</taxon>
        <taxon>Anostraca</taxon>
        <taxon>Artemiidae</taxon>
        <taxon>Artemia</taxon>
    </lineage>
</organism>
<comment type="caution">
    <text evidence="2">The sequence shown here is derived from an EMBL/GenBank/DDBJ whole genome shotgun (WGS) entry which is preliminary data.</text>
</comment>
<dbReference type="GO" id="GO:0005737">
    <property type="term" value="C:cytoplasm"/>
    <property type="evidence" value="ECO:0007669"/>
    <property type="project" value="TreeGrafter"/>
</dbReference>
<dbReference type="GO" id="GO:0007409">
    <property type="term" value="P:axonogenesis"/>
    <property type="evidence" value="ECO:0007669"/>
    <property type="project" value="TreeGrafter"/>
</dbReference>
<feature type="domain" description="Spatacsin C-terminal" evidence="1">
    <location>
        <begin position="1863"/>
        <end position="2202"/>
    </location>
</feature>
<evidence type="ECO:0000259" key="1">
    <source>
        <dbReference type="Pfam" id="PF14649"/>
    </source>
</evidence>
<dbReference type="Pfam" id="PF14649">
    <property type="entry name" value="Spatacsin_C"/>
    <property type="match status" value="1"/>
</dbReference>
<dbReference type="PANTHER" id="PTHR13650">
    <property type="entry name" value="SPATACSIN"/>
    <property type="match status" value="1"/>
</dbReference>
<dbReference type="EMBL" id="JAVRJZ010000016">
    <property type="protein sequence ID" value="KAK2710491.1"/>
    <property type="molecule type" value="Genomic_DNA"/>
</dbReference>
<dbReference type="GO" id="GO:0008088">
    <property type="term" value="P:axo-dendritic transport"/>
    <property type="evidence" value="ECO:0007669"/>
    <property type="project" value="TreeGrafter"/>
</dbReference>
<evidence type="ECO:0000313" key="2">
    <source>
        <dbReference type="EMBL" id="KAK2710491.1"/>
    </source>
</evidence>
<protein>
    <recommendedName>
        <fullName evidence="1">Spatacsin C-terminal domain-containing protein</fullName>
    </recommendedName>
</protein>
<evidence type="ECO:0000313" key="3">
    <source>
        <dbReference type="Proteomes" id="UP001187531"/>
    </source>
</evidence>
<dbReference type="InterPro" id="IPR028103">
    <property type="entry name" value="Spatacsin"/>
</dbReference>
<dbReference type="GO" id="GO:0048489">
    <property type="term" value="P:synaptic vesicle transport"/>
    <property type="evidence" value="ECO:0007669"/>
    <property type="project" value="TreeGrafter"/>
</dbReference>